<dbReference type="EMBL" id="LGCM01000065">
    <property type="protein sequence ID" value="KPL75604.1"/>
    <property type="molecule type" value="Genomic_DNA"/>
</dbReference>
<evidence type="ECO:0000256" key="5">
    <source>
        <dbReference type="ARBA" id="ARBA00023002"/>
    </source>
</evidence>
<comment type="caution">
    <text evidence="10">The sequence shown here is derived from an EMBL/GenBank/DDBJ whole genome shotgun (WGS) entry which is preliminary data.</text>
</comment>
<evidence type="ECO:0000256" key="7">
    <source>
        <dbReference type="ARBA" id="ARBA00023014"/>
    </source>
</evidence>
<organism evidence="10 11">
    <name type="scientific">Levilinea saccharolytica</name>
    <dbReference type="NCBI Taxonomy" id="229921"/>
    <lineage>
        <taxon>Bacteria</taxon>
        <taxon>Bacillati</taxon>
        <taxon>Chloroflexota</taxon>
        <taxon>Anaerolineae</taxon>
        <taxon>Anaerolineales</taxon>
        <taxon>Anaerolineaceae</taxon>
        <taxon>Levilinea</taxon>
    </lineage>
</organism>
<keyword evidence="5" id="KW-0560">Oxidoreductase</keyword>
<dbReference type="Proteomes" id="UP000050501">
    <property type="component" value="Unassembled WGS sequence"/>
</dbReference>
<comment type="cofactor">
    <cofactor evidence="8">
        <name>tungstopterin</name>
        <dbReference type="ChEBI" id="CHEBI:30402"/>
    </cofactor>
</comment>
<dbReference type="Pfam" id="PF01314">
    <property type="entry name" value="AFOR_C"/>
    <property type="match status" value="1"/>
</dbReference>
<evidence type="ECO:0000313" key="11">
    <source>
        <dbReference type="Proteomes" id="UP000050501"/>
    </source>
</evidence>
<dbReference type="InterPro" id="IPR013985">
    <property type="entry name" value="Ald_Fedxn_OxRdtase_dom3"/>
</dbReference>
<evidence type="ECO:0000259" key="9">
    <source>
        <dbReference type="SMART" id="SM00790"/>
    </source>
</evidence>
<dbReference type="Gene3D" id="3.60.9.10">
    <property type="entry name" value="Aldehyde ferredoxin oxidoreductase, N-terminal domain"/>
    <property type="match status" value="1"/>
</dbReference>
<dbReference type="GO" id="GO:0046872">
    <property type="term" value="F:metal ion binding"/>
    <property type="evidence" value="ECO:0007669"/>
    <property type="project" value="UniProtKB-KW"/>
</dbReference>
<dbReference type="GO" id="GO:0051539">
    <property type="term" value="F:4 iron, 4 sulfur cluster binding"/>
    <property type="evidence" value="ECO:0007669"/>
    <property type="project" value="UniProtKB-KW"/>
</dbReference>
<dbReference type="InterPro" id="IPR051919">
    <property type="entry name" value="W-dependent_AOR"/>
</dbReference>
<dbReference type="InterPro" id="IPR001203">
    <property type="entry name" value="OxRdtase_Ald_Fedxn_C"/>
</dbReference>
<dbReference type="PANTHER" id="PTHR30038">
    <property type="entry name" value="ALDEHYDE FERREDOXIN OXIDOREDUCTASE"/>
    <property type="match status" value="1"/>
</dbReference>
<dbReference type="Pfam" id="PF02730">
    <property type="entry name" value="AFOR_N"/>
    <property type="match status" value="1"/>
</dbReference>
<reference evidence="10 11" key="1">
    <citation type="submission" date="2015-07" db="EMBL/GenBank/DDBJ databases">
        <title>Genome sequence of Levilinea saccharolytica DSM 16555.</title>
        <authorList>
            <person name="Hemp J."/>
            <person name="Ward L.M."/>
            <person name="Pace L.A."/>
            <person name="Fischer W.W."/>
        </authorList>
    </citation>
    <scope>NUCLEOTIDE SEQUENCE [LARGE SCALE GENOMIC DNA]</scope>
    <source>
        <strain evidence="10 11">KIBI-1</strain>
    </source>
</reference>
<dbReference type="Gene3D" id="1.10.599.10">
    <property type="entry name" value="Aldehyde Ferredoxin Oxidoreductase Protein, subunit A, domain 3"/>
    <property type="match status" value="1"/>
</dbReference>
<dbReference type="SUPFAM" id="SSF48310">
    <property type="entry name" value="Aldehyde ferredoxin oxidoreductase, C-terminal domains"/>
    <property type="match status" value="1"/>
</dbReference>
<dbReference type="InterPro" id="IPR036021">
    <property type="entry name" value="Tungsten_al_ferr_oxy-like_C"/>
</dbReference>
<evidence type="ECO:0000256" key="6">
    <source>
        <dbReference type="ARBA" id="ARBA00023004"/>
    </source>
</evidence>
<dbReference type="InterPro" id="IPR013984">
    <property type="entry name" value="Ald_Fedxn_OxRdtase_dom2"/>
</dbReference>
<dbReference type="OrthoDB" id="9763894at2"/>
<dbReference type="SMART" id="SM00790">
    <property type="entry name" value="AFOR_N"/>
    <property type="match status" value="1"/>
</dbReference>
<evidence type="ECO:0000256" key="2">
    <source>
        <dbReference type="ARBA" id="ARBA00011032"/>
    </source>
</evidence>
<feature type="domain" description="Aldehyde ferredoxin oxidoreductase N-terminal" evidence="9">
    <location>
        <begin position="4"/>
        <end position="206"/>
    </location>
</feature>
<name>A0A0P6XSF5_9CHLR</name>
<evidence type="ECO:0000313" key="10">
    <source>
        <dbReference type="EMBL" id="KPL75604.1"/>
    </source>
</evidence>
<dbReference type="InterPro" id="IPR013983">
    <property type="entry name" value="Ald_Fedxn_OxRdtase_N"/>
</dbReference>
<dbReference type="STRING" id="229921.ADN01_17270"/>
<keyword evidence="4" id="KW-0479">Metal-binding</keyword>
<sequence>MNGYGGSILRVNLTEGKITRLPTPADVIRDYIGGRGFGAYFLYHEVPAHADPLGPENKLIISTGPLSGLMIPGAGKCDFSTKSPLTGGYAGSSLGGLFTAEMKYAGIDSIILEGISPKPVYLFIDDRKAELRDASEYWGKGSITVERMFKEQLGEEFQVAVIGPGGENLVSYASINHDYGREAGRGGVGAVMGSKRLKAIVLHGTQSVQVADLAGYRQAGMALFKACKDSDGLKPWQDYGTTIVTSWCDEVGALPTRNFSAGSFEGGPTLYGPVMREQIVITDKGCFGCPSPCGKYSRMKRYGSTVEGPEYETIGMLGSNLGIADIQDVAQANLLCDELGIDTISAGSAIGWAMECFEKGILTLEDTGGLELRFGNVPAVFELLQAIAKRQGLGALLSQGVKAAAKQVGKGSEKFAIHVKGMEQSAYATHNATAMLLAYMTCDVGAHHNRSWAITYDLQVGRELVVPEKVARIIWLQDFRPMFDVFGTCRLQWVELGIDRELYVPALAAVTGVQRSWEELEMVGARIWNLNRMFWIRENEGFGREWDLPAPRFYEEAPKTGVTAGQITRLEDVHKLLDMYYEQRGWSSNGIPTPATLEKLGLAELAQTL</sequence>
<evidence type="ECO:0000256" key="4">
    <source>
        <dbReference type="ARBA" id="ARBA00022723"/>
    </source>
</evidence>
<keyword evidence="6" id="KW-0408">Iron</keyword>
<evidence type="ECO:0000256" key="1">
    <source>
        <dbReference type="ARBA" id="ARBA00001966"/>
    </source>
</evidence>
<dbReference type="InterPro" id="IPR036503">
    <property type="entry name" value="Ald_Fedxn_OxRdtase_N_sf"/>
</dbReference>
<accession>A0A0P6XSF5</accession>
<keyword evidence="7" id="KW-0411">Iron-sulfur</keyword>
<protein>
    <recommendedName>
        <fullName evidence="9">Aldehyde ferredoxin oxidoreductase N-terminal domain-containing protein</fullName>
    </recommendedName>
</protein>
<dbReference type="SUPFAM" id="SSF56228">
    <property type="entry name" value="Aldehyde ferredoxin oxidoreductase, N-terminal domain"/>
    <property type="match status" value="1"/>
</dbReference>
<dbReference type="RefSeq" id="WP_062417025.1">
    <property type="nucleotide sequence ID" value="NZ_DF967974.1"/>
</dbReference>
<comment type="similarity">
    <text evidence="2">Belongs to the AOR/FOR family.</text>
</comment>
<dbReference type="GO" id="GO:0009055">
    <property type="term" value="F:electron transfer activity"/>
    <property type="evidence" value="ECO:0007669"/>
    <property type="project" value="InterPro"/>
</dbReference>
<comment type="cofactor">
    <cofactor evidence="1">
        <name>[4Fe-4S] cluster</name>
        <dbReference type="ChEBI" id="CHEBI:49883"/>
    </cofactor>
</comment>
<dbReference type="PATRIC" id="fig|229921.5.peg.76"/>
<dbReference type="GO" id="GO:0016625">
    <property type="term" value="F:oxidoreductase activity, acting on the aldehyde or oxo group of donors, iron-sulfur protein as acceptor"/>
    <property type="evidence" value="ECO:0007669"/>
    <property type="project" value="InterPro"/>
</dbReference>
<evidence type="ECO:0000256" key="3">
    <source>
        <dbReference type="ARBA" id="ARBA00022485"/>
    </source>
</evidence>
<evidence type="ECO:0000256" key="8">
    <source>
        <dbReference type="ARBA" id="ARBA00049934"/>
    </source>
</evidence>
<dbReference type="AlphaFoldDB" id="A0A0P6XSF5"/>
<keyword evidence="11" id="KW-1185">Reference proteome</keyword>
<keyword evidence="3" id="KW-0004">4Fe-4S</keyword>
<dbReference type="PANTHER" id="PTHR30038:SF5">
    <property type="entry name" value="ALDEHYDE FERREDOXIN OXIDOREDUCTASE"/>
    <property type="match status" value="1"/>
</dbReference>
<gene>
    <name evidence="10" type="ORF">ADN01_17270</name>
</gene>
<proteinExistence type="inferred from homology"/>
<dbReference type="Gene3D" id="1.10.569.10">
    <property type="entry name" value="Aldehyde Ferredoxin Oxidoreductase Protein, subunit A, domain 2"/>
    <property type="match status" value="1"/>
</dbReference>